<gene>
    <name evidence="3" type="ORF">PMAYCL1PPCAC_04538</name>
</gene>
<feature type="domain" description="7TM GPCR serpentine receptor class x (Srx)" evidence="2">
    <location>
        <begin position="16"/>
        <end position="64"/>
    </location>
</feature>
<reference evidence="4" key="1">
    <citation type="submission" date="2022-10" db="EMBL/GenBank/DDBJ databases">
        <title>Genome assembly of Pristionchus species.</title>
        <authorList>
            <person name="Yoshida K."/>
            <person name="Sommer R.J."/>
        </authorList>
    </citation>
    <scope>NUCLEOTIDE SEQUENCE [LARGE SCALE GENOMIC DNA]</scope>
    <source>
        <strain evidence="4">RS5460</strain>
    </source>
</reference>
<evidence type="ECO:0000256" key="1">
    <source>
        <dbReference type="SAM" id="Phobius"/>
    </source>
</evidence>
<feature type="non-terminal residue" evidence="3">
    <location>
        <position position="91"/>
    </location>
</feature>
<sequence>PLPGLSSSLLFCILNFQIGFFGIVVNLTGVLLTFRVRALRTSFGRLTAVHCSAECAILVIFTFWEYSDHKSLLSRKFGQVALFFWFVLLNS</sequence>
<feature type="transmembrane region" description="Helical" evidence="1">
    <location>
        <begin position="46"/>
        <end position="66"/>
    </location>
</feature>
<keyword evidence="1" id="KW-0812">Transmembrane</keyword>
<protein>
    <recommendedName>
        <fullName evidence="2">7TM GPCR serpentine receptor class x (Srx) domain-containing protein</fullName>
    </recommendedName>
</protein>
<dbReference type="Proteomes" id="UP001328107">
    <property type="component" value="Unassembled WGS sequence"/>
</dbReference>
<name>A0AAN4Z4V4_9BILA</name>
<accession>A0AAN4Z4V4</accession>
<organism evidence="3 4">
    <name type="scientific">Pristionchus mayeri</name>
    <dbReference type="NCBI Taxonomy" id="1317129"/>
    <lineage>
        <taxon>Eukaryota</taxon>
        <taxon>Metazoa</taxon>
        <taxon>Ecdysozoa</taxon>
        <taxon>Nematoda</taxon>
        <taxon>Chromadorea</taxon>
        <taxon>Rhabditida</taxon>
        <taxon>Rhabditina</taxon>
        <taxon>Diplogasteromorpha</taxon>
        <taxon>Diplogasteroidea</taxon>
        <taxon>Neodiplogasteridae</taxon>
        <taxon>Pristionchus</taxon>
    </lineage>
</organism>
<evidence type="ECO:0000313" key="3">
    <source>
        <dbReference type="EMBL" id="GMR34343.1"/>
    </source>
</evidence>
<dbReference type="Pfam" id="PF10328">
    <property type="entry name" value="7TM_GPCR_Srx"/>
    <property type="match status" value="1"/>
</dbReference>
<feature type="non-terminal residue" evidence="3">
    <location>
        <position position="1"/>
    </location>
</feature>
<dbReference type="InterPro" id="IPR019430">
    <property type="entry name" value="7TM_GPCR_serpentine_rcpt_Srx"/>
</dbReference>
<keyword evidence="1" id="KW-1133">Transmembrane helix</keyword>
<comment type="caution">
    <text evidence="3">The sequence shown here is derived from an EMBL/GenBank/DDBJ whole genome shotgun (WGS) entry which is preliminary data.</text>
</comment>
<keyword evidence="1" id="KW-0472">Membrane</keyword>
<feature type="transmembrane region" description="Helical" evidence="1">
    <location>
        <begin position="6"/>
        <end position="34"/>
    </location>
</feature>
<evidence type="ECO:0000259" key="2">
    <source>
        <dbReference type="Pfam" id="PF10328"/>
    </source>
</evidence>
<evidence type="ECO:0000313" key="4">
    <source>
        <dbReference type="Proteomes" id="UP001328107"/>
    </source>
</evidence>
<dbReference type="AlphaFoldDB" id="A0AAN4Z4V4"/>
<dbReference type="EMBL" id="BTRK01000002">
    <property type="protein sequence ID" value="GMR34343.1"/>
    <property type="molecule type" value="Genomic_DNA"/>
</dbReference>
<proteinExistence type="predicted"/>
<keyword evidence="4" id="KW-1185">Reference proteome</keyword>